<dbReference type="Proteomes" id="UP000828390">
    <property type="component" value="Unassembled WGS sequence"/>
</dbReference>
<evidence type="ECO:0000313" key="1">
    <source>
        <dbReference type="EMBL" id="KAH3825198.1"/>
    </source>
</evidence>
<protein>
    <submittedName>
        <fullName evidence="1">Uncharacterized protein</fullName>
    </submittedName>
</protein>
<reference evidence="1" key="1">
    <citation type="journal article" date="2019" name="bioRxiv">
        <title>The Genome of the Zebra Mussel, Dreissena polymorpha: A Resource for Invasive Species Research.</title>
        <authorList>
            <person name="McCartney M.A."/>
            <person name="Auch B."/>
            <person name="Kono T."/>
            <person name="Mallez S."/>
            <person name="Zhang Y."/>
            <person name="Obille A."/>
            <person name="Becker A."/>
            <person name="Abrahante J.E."/>
            <person name="Garbe J."/>
            <person name="Badalamenti J.P."/>
            <person name="Herman A."/>
            <person name="Mangelson H."/>
            <person name="Liachko I."/>
            <person name="Sullivan S."/>
            <person name="Sone E.D."/>
            <person name="Koren S."/>
            <person name="Silverstein K.A.T."/>
            <person name="Beckman K.B."/>
            <person name="Gohl D.M."/>
        </authorList>
    </citation>
    <scope>NUCLEOTIDE SEQUENCE</scope>
    <source>
        <strain evidence="1">Duluth1</strain>
        <tissue evidence="1">Whole animal</tissue>
    </source>
</reference>
<sequence length="99" mass="11292">MLHDSGHTVIGSSSSHLRLWSHLGHRPPTSFLQASRFWASLSSCPHVWPTCLASASRSRRQVFLGRPLFLFPWGFHVRDCLVVLDAGLRRVWPIHLQLL</sequence>
<keyword evidence="2" id="KW-1185">Reference proteome</keyword>
<name>A0A9D4JYS9_DREPO</name>
<dbReference type="EMBL" id="JAIWYP010000005">
    <property type="protein sequence ID" value="KAH3825198.1"/>
    <property type="molecule type" value="Genomic_DNA"/>
</dbReference>
<evidence type="ECO:0000313" key="2">
    <source>
        <dbReference type="Proteomes" id="UP000828390"/>
    </source>
</evidence>
<dbReference type="AlphaFoldDB" id="A0A9D4JYS9"/>
<organism evidence="1 2">
    <name type="scientific">Dreissena polymorpha</name>
    <name type="common">Zebra mussel</name>
    <name type="synonym">Mytilus polymorpha</name>
    <dbReference type="NCBI Taxonomy" id="45954"/>
    <lineage>
        <taxon>Eukaryota</taxon>
        <taxon>Metazoa</taxon>
        <taxon>Spiralia</taxon>
        <taxon>Lophotrochozoa</taxon>
        <taxon>Mollusca</taxon>
        <taxon>Bivalvia</taxon>
        <taxon>Autobranchia</taxon>
        <taxon>Heteroconchia</taxon>
        <taxon>Euheterodonta</taxon>
        <taxon>Imparidentia</taxon>
        <taxon>Neoheterodontei</taxon>
        <taxon>Myida</taxon>
        <taxon>Dreissenoidea</taxon>
        <taxon>Dreissenidae</taxon>
        <taxon>Dreissena</taxon>
    </lineage>
</organism>
<accession>A0A9D4JYS9</accession>
<proteinExistence type="predicted"/>
<gene>
    <name evidence="1" type="ORF">DPMN_127071</name>
</gene>
<comment type="caution">
    <text evidence="1">The sequence shown here is derived from an EMBL/GenBank/DDBJ whole genome shotgun (WGS) entry which is preliminary data.</text>
</comment>
<reference evidence="1" key="2">
    <citation type="submission" date="2020-11" db="EMBL/GenBank/DDBJ databases">
        <authorList>
            <person name="McCartney M.A."/>
            <person name="Auch B."/>
            <person name="Kono T."/>
            <person name="Mallez S."/>
            <person name="Becker A."/>
            <person name="Gohl D.M."/>
            <person name="Silverstein K.A.T."/>
            <person name="Koren S."/>
            <person name="Bechman K.B."/>
            <person name="Herman A."/>
            <person name="Abrahante J.E."/>
            <person name="Garbe J."/>
        </authorList>
    </citation>
    <scope>NUCLEOTIDE SEQUENCE</scope>
    <source>
        <strain evidence="1">Duluth1</strain>
        <tissue evidence="1">Whole animal</tissue>
    </source>
</reference>